<keyword evidence="3" id="KW-1185">Reference proteome</keyword>
<evidence type="ECO:0000313" key="3">
    <source>
        <dbReference type="Proteomes" id="UP001548590"/>
    </source>
</evidence>
<sequence>MLITFKSRADGDVIMFAEVARRILSILGKDPADTRGIVTVEQIPAAIAALRAAVEEDRLNTPPAEEKDPWEQEPGTPRQAAPISLAQRAAPLLAMLAHSLKAATPVTWEA</sequence>
<protein>
    <submittedName>
        <fullName evidence="2">DUF1840 domain-containing protein</fullName>
    </submittedName>
</protein>
<evidence type="ECO:0000256" key="1">
    <source>
        <dbReference type="SAM" id="MobiDB-lite"/>
    </source>
</evidence>
<dbReference type="RefSeq" id="WP_345924837.1">
    <property type="nucleotide sequence ID" value="NZ_JBDIVF010000002.1"/>
</dbReference>
<comment type="caution">
    <text evidence="2">The sequence shown here is derived from an EMBL/GenBank/DDBJ whole genome shotgun (WGS) entry which is preliminary data.</text>
</comment>
<dbReference type="Pfam" id="PF08895">
    <property type="entry name" value="DUF1840"/>
    <property type="match status" value="1"/>
</dbReference>
<feature type="region of interest" description="Disordered" evidence="1">
    <location>
        <begin position="57"/>
        <end position="83"/>
    </location>
</feature>
<dbReference type="InterPro" id="IPR014991">
    <property type="entry name" value="DUF1840"/>
</dbReference>
<reference evidence="2 3" key="1">
    <citation type="submission" date="2024-07" db="EMBL/GenBank/DDBJ databases">
        <title>Uliginosibacterium paludis KCTC:42655.</title>
        <authorList>
            <person name="Kim M.K."/>
        </authorList>
    </citation>
    <scope>NUCLEOTIDE SEQUENCE [LARGE SCALE GENOMIC DNA]</scope>
    <source>
        <strain evidence="2 3">KCTC 42655</strain>
    </source>
</reference>
<gene>
    <name evidence="2" type="ORF">ABVT11_13750</name>
</gene>
<accession>A0ABV2CSK4</accession>
<evidence type="ECO:0000313" key="2">
    <source>
        <dbReference type="EMBL" id="MET1490896.1"/>
    </source>
</evidence>
<feature type="compositionally biased region" description="Basic and acidic residues" evidence="1">
    <location>
        <begin position="57"/>
        <end position="70"/>
    </location>
</feature>
<dbReference type="EMBL" id="JBEWLZ010000008">
    <property type="protein sequence ID" value="MET1490896.1"/>
    <property type="molecule type" value="Genomic_DNA"/>
</dbReference>
<name>A0ABV2CSK4_9RHOO</name>
<proteinExistence type="predicted"/>
<organism evidence="2 3">
    <name type="scientific">Uliginosibacterium paludis</name>
    <dbReference type="NCBI Taxonomy" id="1615952"/>
    <lineage>
        <taxon>Bacteria</taxon>
        <taxon>Pseudomonadati</taxon>
        <taxon>Pseudomonadota</taxon>
        <taxon>Betaproteobacteria</taxon>
        <taxon>Rhodocyclales</taxon>
        <taxon>Zoogloeaceae</taxon>
        <taxon>Uliginosibacterium</taxon>
    </lineage>
</organism>
<dbReference type="Proteomes" id="UP001548590">
    <property type="component" value="Unassembled WGS sequence"/>
</dbReference>